<dbReference type="EMBL" id="LR796235">
    <property type="protein sequence ID" value="CAB4130090.1"/>
    <property type="molecule type" value="Genomic_DNA"/>
</dbReference>
<accession>A0A6J5LB14</accession>
<reference evidence="1" key="1">
    <citation type="submission" date="2020-04" db="EMBL/GenBank/DDBJ databases">
        <authorList>
            <person name="Chiriac C."/>
            <person name="Salcher M."/>
            <person name="Ghai R."/>
            <person name="Kavagutti S V."/>
        </authorList>
    </citation>
    <scope>NUCLEOTIDE SEQUENCE</scope>
</reference>
<proteinExistence type="predicted"/>
<evidence type="ECO:0000313" key="1">
    <source>
        <dbReference type="EMBL" id="CAB4130090.1"/>
    </source>
</evidence>
<name>A0A6J5LB14_9CAUD</name>
<sequence>MKFIITESQHKLISELERTWRDVEYAEQYERLKPKMIRYFESLVDSYSEYSDAIVLHDSDRKKVMIYMKPSGELYYNRDLDKTYNEAFAHPIWMVHGKYIMSDVFNEFFKDYEVKSAKSANI</sequence>
<protein>
    <submittedName>
        <fullName evidence="1">Uncharacterized protein</fullName>
    </submittedName>
</protein>
<gene>
    <name evidence="1" type="ORF">UFOVP117_250</name>
</gene>
<organism evidence="1">
    <name type="scientific">uncultured Caudovirales phage</name>
    <dbReference type="NCBI Taxonomy" id="2100421"/>
    <lineage>
        <taxon>Viruses</taxon>
        <taxon>Duplodnaviria</taxon>
        <taxon>Heunggongvirae</taxon>
        <taxon>Uroviricota</taxon>
        <taxon>Caudoviricetes</taxon>
        <taxon>Peduoviridae</taxon>
        <taxon>Maltschvirus</taxon>
        <taxon>Maltschvirus maltsch</taxon>
    </lineage>
</organism>